<protein>
    <submittedName>
        <fullName evidence="2">Uncharacterized protein</fullName>
    </submittedName>
</protein>
<dbReference type="EMBL" id="LR746278">
    <property type="protein sequence ID" value="CAA7408436.1"/>
    <property type="molecule type" value="Genomic_DNA"/>
</dbReference>
<evidence type="ECO:0000313" key="3">
    <source>
        <dbReference type="Proteomes" id="UP000663760"/>
    </source>
</evidence>
<evidence type="ECO:0000313" key="1">
    <source>
        <dbReference type="EMBL" id="CAA2632113.1"/>
    </source>
</evidence>
<organism evidence="2 3">
    <name type="scientific">Spirodela intermedia</name>
    <name type="common">Intermediate duckweed</name>
    <dbReference type="NCBI Taxonomy" id="51605"/>
    <lineage>
        <taxon>Eukaryota</taxon>
        <taxon>Viridiplantae</taxon>
        <taxon>Streptophyta</taxon>
        <taxon>Embryophyta</taxon>
        <taxon>Tracheophyta</taxon>
        <taxon>Spermatophyta</taxon>
        <taxon>Magnoliopsida</taxon>
        <taxon>Liliopsida</taxon>
        <taxon>Araceae</taxon>
        <taxon>Lemnoideae</taxon>
        <taxon>Spirodela</taxon>
    </lineage>
</organism>
<name>A0A7I8LFI0_SPIIN</name>
<dbReference type="Proteomes" id="UP000663760">
    <property type="component" value="Chromosome 15"/>
</dbReference>
<dbReference type="EMBL" id="LR743602">
    <property type="protein sequence ID" value="CAA2632113.1"/>
    <property type="molecule type" value="Genomic_DNA"/>
</dbReference>
<proteinExistence type="predicted"/>
<reference evidence="2" key="1">
    <citation type="submission" date="2020-02" db="EMBL/GenBank/DDBJ databases">
        <authorList>
            <person name="Scholz U."/>
            <person name="Mascher M."/>
            <person name="Fiebig A."/>
        </authorList>
    </citation>
    <scope>NUCLEOTIDE SEQUENCE</scope>
</reference>
<sequence length="39" mass="4672">MLKTTIRKNFSPGLFFIFLGEAFHKCQERIIHKRIEHSP</sequence>
<dbReference type="AlphaFoldDB" id="A0A7I8LFI0"/>
<gene>
    <name evidence="1" type="ORF">SI7747_15017752</name>
    <name evidence="2" type="ORF">SI8410_15019114</name>
</gene>
<keyword evidence="3" id="KW-1185">Reference proteome</keyword>
<accession>A0A7I8LFI0</accession>
<evidence type="ECO:0000313" key="2">
    <source>
        <dbReference type="EMBL" id="CAA7408436.1"/>
    </source>
</evidence>